<evidence type="ECO:0000313" key="2">
    <source>
        <dbReference type="EMBL" id="KAF4652510.1"/>
    </source>
</evidence>
<dbReference type="Proteomes" id="UP000572268">
    <property type="component" value="Unassembled WGS sequence"/>
</dbReference>
<dbReference type="EMBL" id="JABANN010000908">
    <property type="protein sequence ID" value="KAF4652510.1"/>
    <property type="molecule type" value="Genomic_DNA"/>
</dbReference>
<dbReference type="SMART" id="SM00671">
    <property type="entry name" value="SEL1"/>
    <property type="match status" value="1"/>
</dbReference>
<dbReference type="InterPro" id="IPR011990">
    <property type="entry name" value="TPR-like_helical_dom_sf"/>
</dbReference>
<evidence type="ECO:0000313" key="4">
    <source>
        <dbReference type="Proteomes" id="UP000572268"/>
    </source>
</evidence>
<dbReference type="OrthoDB" id="10270454at2759"/>
<reference evidence="3 4" key="1">
    <citation type="submission" date="2020-04" db="EMBL/GenBank/DDBJ databases">
        <title>Perkinsus olseni comparative genomics.</title>
        <authorList>
            <person name="Bogema D.R."/>
        </authorList>
    </citation>
    <scope>NUCLEOTIDE SEQUENCE [LARGE SCALE GENOMIC DNA]</scope>
    <source>
        <strain evidence="1">ATCC PRA-179</strain>
        <strain evidence="2">ATCC PRA-31</strain>
    </source>
</reference>
<sequence>MLSLTRHLSRTAVTGDRKTAGVGKELLSGAKRKGTPLASVVRFVERKWAIQAQHYANSPGSSDADRAMYSMVSGQMLHTGYGCEKDEGKAYEYFSKAAALGHMDAKELLESKDDIKKPPNISCFE</sequence>
<dbReference type="AlphaFoldDB" id="A0A7J6KN15"/>
<organism evidence="1 3">
    <name type="scientific">Perkinsus olseni</name>
    <name type="common">Perkinsus atlanticus</name>
    <dbReference type="NCBI Taxonomy" id="32597"/>
    <lineage>
        <taxon>Eukaryota</taxon>
        <taxon>Sar</taxon>
        <taxon>Alveolata</taxon>
        <taxon>Perkinsozoa</taxon>
        <taxon>Perkinsea</taxon>
        <taxon>Perkinsida</taxon>
        <taxon>Perkinsidae</taxon>
        <taxon>Perkinsus</taxon>
    </lineage>
</organism>
<dbReference type="Gene3D" id="1.25.40.10">
    <property type="entry name" value="Tetratricopeptide repeat domain"/>
    <property type="match status" value="1"/>
</dbReference>
<dbReference type="InterPro" id="IPR006597">
    <property type="entry name" value="Sel1-like"/>
</dbReference>
<name>A0A7J6KN15_PEROL</name>
<comment type="caution">
    <text evidence="1">The sequence shown here is derived from an EMBL/GenBank/DDBJ whole genome shotgun (WGS) entry which is preliminary data.</text>
</comment>
<accession>A0A7J6KN15</accession>
<dbReference type="EMBL" id="JABAHT010001777">
    <property type="protein sequence ID" value="KAF4648420.1"/>
    <property type="molecule type" value="Genomic_DNA"/>
</dbReference>
<gene>
    <name evidence="2" type="ORF">FOL46_009700</name>
    <name evidence="1" type="ORF">FOZ61_002713</name>
</gene>
<protein>
    <submittedName>
        <fullName evidence="1">Uncharacterized protein</fullName>
    </submittedName>
</protein>
<evidence type="ECO:0000313" key="1">
    <source>
        <dbReference type="EMBL" id="KAF4648420.1"/>
    </source>
</evidence>
<proteinExistence type="predicted"/>
<dbReference type="SUPFAM" id="SSF81901">
    <property type="entry name" value="HCP-like"/>
    <property type="match status" value="1"/>
</dbReference>
<evidence type="ECO:0000313" key="3">
    <source>
        <dbReference type="Proteomes" id="UP000570595"/>
    </source>
</evidence>
<dbReference type="Proteomes" id="UP000570595">
    <property type="component" value="Unassembled WGS sequence"/>
</dbReference>